<dbReference type="Proteomes" id="UP001202328">
    <property type="component" value="Unassembled WGS sequence"/>
</dbReference>
<protein>
    <submittedName>
        <fullName evidence="1">Uncharacterized protein</fullName>
    </submittedName>
</protein>
<evidence type="ECO:0000313" key="1">
    <source>
        <dbReference type="EMBL" id="KAI3946358.1"/>
    </source>
</evidence>
<organism evidence="1 2">
    <name type="scientific">Papaver atlanticum</name>
    <dbReference type="NCBI Taxonomy" id="357466"/>
    <lineage>
        <taxon>Eukaryota</taxon>
        <taxon>Viridiplantae</taxon>
        <taxon>Streptophyta</taxon>
        <taxon>Embryophyta</taxon>
        <taxon>Tracheophyta</taxon>
        <taxon>Spermatophyta</taxon>
        <taxon>Magnoliopsida</taxon>
        <taxon>Ranunculales</taxon>
        <taxon>Papaveraceae</taxon>
        <taxon>Papaveroideae</taxon>
        <taxon>Papaver</taxon>
    </lineage>
</organism>
<accession>A0AAD4TB36</accession>
<proteinExistence type="predicted"/>
<reference evidence="1" key="1">
    <citation type="submission" date="2022-04" db="EMBL/GenBank/DDBJ databases">
        <title>A functionally conserved STORR gene fusion in Papaver species that diverged 16.8 million years ago.</title>
        <authorList>
            <person name="Catania T."/>
        </authorList>
    </citation>
    <scope>NUCLEOTIDE SEQUENCE</scope>
    <source>
        <strain evidence="1">S-188037</strain>
    </source>
</reference>
<dbReference type="AlphaFoldDB" id="A0AAD4TB36"/>
<comment type="caution">
    <text evidence="1">The sequence shown here is derived from an EMBL/GenBank/DDBJ whole genome shotgun (WGS) entry which is preliminary data.</text>
</comment>
<sequence>MGVIGVRMKIKGEEFYWFLIDVAAKDFNVDLSKIHSTVCLKTEHRSFFFSFAPPSFQGGGDIQGGVVTEEA</sequence>
<name>A0AAD4TB36_9MAGN</name>
<dbReference type="EMBL" id="JAJJMB010003672">
    <property type="protein sequence ID" value="KAI3946358.1"/>
    <property type="molecule type" value="Genomic_DNA"/>
</dbReference>
<keyword evidence="2" id="KW-1185">Reference proteome</keyword>
<gene>
    <name evidence="1" type="ORF">MKW98_010482</name>
</gene>
<evidence type="ECO:0000313" key="2">
    <source>
        <dbReference type="Proteomes" id="UP001202328"/>
    </source>
</evidence>